<dbReference type="EMBL" id="LT629770">
    <property type="protein sequence ID" value="SDR78890.1"/>
    <property type="molecule type" value="Genomic_DNA"/>
</dbReference>
<organism evidence="1 2">
    <name type="scientific">Microbacterium paraoxydans</name>
    <dbReference type="NCBI Taxonomy" id="199592"/>
    <lineage>
        <taxon>Bacteria</taxon>
        <taxon>Bacillati</taxon>
        <taxon>Actinomycetota</taxon>
        <taxon>Actinomycetes</taxon>
        <taxon>Micrococcales</taxon>
        <taxon>Microbacteriaceae</taxon>
        <taxon>Microbacterium</taxon>
    </lineage>
</organism>
<dbReference type="NCBIfam" id="TIGR01509">
    <property type="entry name" value="HAD-SF-IA-v3"/>
    <property type="match status" value="1"/>
</dbReference>
<dbReference type="AlphaFoldDB" id="A0A1H1LWY6"/>
<dbReference type="InterPro" id="IPR036412">
    <property type="entry name" value="HAD-like_sf"/>
</dbReference>
<dbReference type="Gene3D" id="1.10.150.240">
    <property type="entry name" value="Putative phosphatase, domain 2"/>
    <property type="match status" value="1"/>
</dbReference>
<dbReference type="eggNOG" id="COG0637">
    <property type="taxonomic scope" value="Bacteria"/>
</dbReference>
<dbReference type="InterPro" id="IPR041492">
    <property type="entry name" value="HAD_2"/>
</dbReference>
<dbReference type="PANTHER" id="PTHR18901:SF38">
    <property type="entry name" value="PSEUDOURIDINE-5'-PHOSPHATASE"/>
    <property type="match status" value="1"/>
</dbReference>
<dbReference type="PANTHER" id="PTHR18901">
    <property type="entry name" value="2-DEOXYGLUCOSE-6-PHOSPHATE PHOSPHATASE 2"/>
    <property type="match status" value="1"/>
</dbReference>
<dbReference type="SFLD" id="SFLDG01129">
    <property type="entry name" value="C1.5:_HAD__Beta-PGM__Phosphata"/>
    <property type="match status" value="1"/>
</dbReference>
<proteinExistence type="predicted"/>
<sequence>MWAGPASMGSVSNKPRAVLWDMDGTLVDTEPYWMAAETALVESFGGTWSHEDALQLVGSGLIDSAIILQGAGVDMAPEAIVSHLTSAVQESLRTRGVPFRPGAQELLRDLRAAGIPTGLVTMSLRRMALDVVGLIEFEAFDIVVAGDDVDNPKPHPEPYLQAAALLDVDIAEVVVIEDSPTGLRAGLASGALTLGVPHIVPLDGLGAHELWPTLDGRGAADLVELFGSRAAITEATR</sequence>
<dbReference type="SUPFAM" id="SSF56784">
    <property type="entry name" value="HAD-like"/>
    <property type="match status" value="1"/>
</dbReference>
<reference evidence="1 2" key="1">
    <citation type="submission" date="2016-10" db="EMBL/GenBank/DDBJ databases">
        <authorList>
            <person name="de Groot N.N."/>
        </authorList>
    </citation>
    <scope>NUCLEOTIDE SEQUENCE [LARGE SCALE GENOMIC DNA]</scope>
    <source>
        <strain evidence="1 2">DSM 15019</strain>
    </source>
</reference>
<dbReference type="InterPro" id="IPR023214">
    <property type="entry name" value="HAD_sf"/>
</dbReference>
<evidence type="ECO:0000313" key="2">
    <source>
        <dbReference type="Proteomes" id="UP000182126"/>
    </source>
</evidence>
<evidence type="ECO:0000313" key="1">
    <source>
        <dbReference type="EMBL" id="SDR78890.1"/>
    </source>
</evidence>
<protein>
    <submittedName>
        <fullName evidence="1">Haloacid dehalogenase superfamily, subfamily IA, variant 3 with third motif having DD or ED</fullName>
    </submittedName>
</protein>
<dbReference type="PRINTS" id="PR00413">
    <property type="entry name" value="HADHALOGNASE"/>
</dbReference>
<name>A0A1H1LWY6_9MICO</name>
<dbReference type="SFLD" id="SFLDS00003">
    <property type="entry name" value="Haloacid_Dehalogenase"/>
    <property type="match status" value="1"/>
</dbReference>
<dbReference type="Pfam" id="PF13419">
    <property type="entry name" value="HAD_2"/>
    <property type="match status" value="1"/>
</dbReference>
<dbReference type="InterPro" id="IPR006439">
    <property type="entry name" value="HAD-SF_hydro_IA"/>
</dbReference>
<dbReference type="CDD" id="cd07505">
    <property type="entry name" value="HAD_BPGM-like"/>
    <property type="match status" value="1"/>
</dbReference>
<gene>
    <name evidence="1" type="ORF">SAMN04489809_0312</name>
</gene>
<dbReference type="InterPro" id="IPR023198">
    <property type="entry name" value="PGP-like_dom2"/>
</dbReference>
<dbReference type="Gene3D" id="3.40.50.1000">
    <property type="entry name" value="HAD superfamily/HAD-like"/>
    <property type="match status" value="1"/>
</dbReference>
<dbReference type="Proteomes" id="UP000182126">
    <property type="component" value="Chromosome I"/>
</dbReference>
<accession>A0A1H1LWY6</accession>